<sequence length="503" mass="53769">MLGGAIRTAELTAPGYRHEVFSCWHPLFVGGPAYPRLKDDLDRRGLAYRNTATPTGVVMTDGATAVLSTDEDALTAELDRHADGDGAVWRREMGEFGARSKLAFGALGTELWSTAGVRLGLRALLSMRASGTLAFMESALEPATAWLQRTFRSEQARALFAPWINHNGMGPDDAGSAFMLKVIASATVQGGIPVPVGGGVTLVEALASIVRDNGGELHTGATVDRIVVRSGRAVAAVTADGTRYGARHAVLASTTPQALYLDLLRNAELPAVVRDAARRYRWGRSDMQIHAALREPLRWRDSRLDSVPLVHVTPGLDGVRKAVGEAGRDVLPARPSIAAGQPTVLDPSRAPDGAAVLWIQLLETPYRPSADAAGEIDVGDGTWTPQLTEAYADRVLAQLGEQVTNLDRAVLTRAVLSPADLERENPNLVHGDPYSGACTLDQFLLWRPIPPHPGHQTPVERLWHIGAATHPGPGLSGASGHIVATHLLRRGPLERLRGLLAAR</sequence>
<keyword evidence="2" id="KW-1185">Reference proteome</keyword>
<dbReference type="Proteomes" id="UP001500620">
    <property type="component" value="Unassembled WGS sequence"/>
</dbReference>
<protein>
    <submittedName>
        <fullName evidence="1">NAD(P)/FAD-dependent oxidoreductase</fullName>
    </submittedName>
</protein>
<dbReference type="EMBL" id="BAABAT010000056">
    <property type="protein sequence ID" value="GAA4262843.1"/>
    <property type="molecule type" value="Genomic_DNA"/>
</dbReference>
<proteinExistence type="predicted"/>
<dbReference type="Gene3D" id="3.90.660.50">
    <property type="match status" value="1"/>
</dbReference>
<dbReference type="PANTHER" id="PTHR10668">
    <property type="entry name" value="PHYTOENE DEHYDROGENASE"/>
    <property type="match status" value="1"/>
</dbReference>
<name>A0ABP8DST3_9ACTN</name>
<evidence type="ECO:0000313" key="1">
    <source>
        <dbReference type="EMBL" id="GAA4262843.1"/>
    </source>
</evidence>
<accession>A0ABP8DST3</accession>
<dbReference type="Gene3D" id="3.50.50.60">
    <property type="entry name" value="FAD/NAD(P)-binding domain"/>
    <property type="match status" value="1"/>
</dbReference>
<gene>
    <name evidence="1" type="ORF">GCM10022255_102000</name>
</gene>
<evidence type="ECO:0000313" key="2">
    <source>
        <dbReference type="Proteomes" id="UP001500620"/>
    </source>
</evidence>
<dbReference type="PANTHER" id="PTHR10668:SF105">
    <property type="entry name" value="DEHYDROGENASE-RELATED"/>
    <property type="match status" value="1"/>
</dbReference>
<dbReference type="SUPFAM" id="SSF51905">
    <property type="entry name" value="FAD/NAD(P)-binding domain"/>
    <property type="match status" value="1"/>
</dbReference>
<reference evidence="2" key="1">
    <citation type="journal article" date="2019" name="Int. J. Syst. Evol. Microbiol.">
        <title>The Global Catalogue of Microorganisms (GCM) 10K type strain sequencing project: providing services to taxonomists for standard genome sequencing and annotation.</title>
        <authorList>
            <consortium name="The Broad Institute Genomics Platform"/>
            <consortium name="The Broad Institute Genome Sequencing Center for Infectious Disease"/>
            <person name="Wu L."/>
            <person name="Ma J."/>
        </authorList>
    </citation>
    <scope>NUCLEOTIDE SEQUENCE [LARGE SCALE GENOMIC DNA]</scope>
    <source>
        <strain evidence="2">JCM 17441</strain>
    </source>
</reference>
<dbReference type="InterPro" id="IPR036188">
    <property type="entry name" value="FAD/NAD-bd_sf"/>
</dbReference>
<comment type="caution">
    <text evidence="1">The sequence shown here is derived from an EMBL/GenBank/DDBJ whole genome shotgun (WGS) entry which is preliminary data.</text>
</comment>
<organism evidence="1 2">
    <name type="scientific">Dactylosporangium darangshiense</name>
    <dbReference type="NCBI Taxonomy" id="579108"/>
    <lineage>
        <taxon>Bacteria</taxon>
        <taxon>Bacillati</taxon>
        <taxon>Actinomycetota</taxon>
        <taxon>Actinomycetes</taxon>
        <taxon>Micromonosporales</taxon>
        <taxon>Micromonosporaceae</taxon>
        <taxon>Dactylosporangium</taxon>
    </lineage>
</organism>